<dbReference type="AlphaFoldDB" id="A0A0F9J4S8"/>
<name>A0A0F9J4S8_9ZZZZ</name>
<sequence length="94" mass="10329">MTARKPHAGNLGYVAERTVSDPIGGHVVIYDRAAGFDCDADERWIVMHEPTSVHIAVRSHAGAYRVMRAAAADLRVLGVQEYINALRASVLPMW</sequence>
<reference evidence="1" key="1">
    <citation type="journal article" date="2015" name="Nature">
        <title>Complex archaea that bridge the gap between prokaryotes and eukaryotes.</title>
        <authorList>
            <person name="Spang A."/>
            <person name="Saw J.H."/>
            <person name="Jorgensen S.L."/>
            <person name="Zaremba-Niedzwiedzka K."/>
            <person name="Martijn J."/>
            <person name="Lind A.E."/>
            <person name="van Eijk R."/>
            <person name="Schleper C."/>
            <person name="Guy L."/>
            <person name="Ettema T.J."/>
        </authorList>
    </citation>
    <scope>NUCLEOTIDE SEQUENCE</scope>
</reference>
<protein>
    <submittedName>
        <fullName evidence="1">Uncharacterized protein</fullName>
    </submittedName>
</protein>
<dbReference type="EMBL" id="LAZR01010841">
    <property type="protein sequence ID" value="KKM64744.1"/>
    <property type="molecule type" value="Genomic_DNA"/>
</dbReference>
<gene>
    <name evidence="1" type="ORF">LCGC14_1498180</name>
</gene>
<evidence type="ECO:0000313" key="1">
    <source>
        <dbReference type="EMBL" id="KKM64744.1"/>
    </source>
</evidence>
<accession>A0A0F9J4S8</accession>
<proteinExistence type="predicted"/>
<organism evidence="1">
    <name type="scientific">marine sediment metagenome</name>
    <dbReference type="NCBI Taxonomy" id="412755"/>
    <lineage>
        <taxon>unclassified sequences</taxon>
        <taxon>metagenomes</taxon>
        <taxon>ecological metagenomes</taxon>
    </lineage>
</organism>
<comment type="caution">
    <text evidence="1">The sequence shown here is derived from an EMBL/GenBank/DDBJ whole genome shotgun (WGS) entry which is preliminary data.</text>
</comment>